<evidence type="ECO:0000313" key="1">
    <source>
        <dbReference type="EMBL" id="KMQ84951.1"/>
    </source>
</evidence>
<comment type="caution">
    <text evidence="1">The sequence shown here is derived from an EMBL/GenBank/DDBJ whole genome shotgun (WGS) entry which is preliminary data.</text>
</comment>
<proteinExistence type="predicted"/>
<reference evidence="1 2" key="1">
    <citation type="submission" date="2015-04" db="EMBL/GenBank/DDBJ databases">
        <title>Lasius niger genome sequencing.</title>
        <authorList>
            <person name="Konorov E.A."/>
            <person name="Nikitin M.A."/>
            <person name="Kirill M.V."/>
            <person name="Chang P."/>
        </authorList>
    </citation>
    <scope>NUCLEOTIDE SEQUENCE [LARGE SCALE GENOMIC DNA]</scope>
    <source>
        <tissue evidence="1">Whole</tissue>
    </source>
</reference>
<dbReference type="OrthoDB" id="7555393at2759"/>
<protein>
    <submittedName>
        <fullName evidence="1">Uncharacterized protein</fullName>
    </submittedName>
</protein>
<sequence>MDKNQFIIAEFHDGLQVIPSVWYNADKSSCIWPSHMKTKYRINKAILAREMPRERSDWKELPIKRIFGGAKDICLKNKENKVNIIQNKILPPFPDRGNFVSIDKAIDKPIQNVTNILHEKNVINPMNSNDKNNKKQIATNNINLHMQDSPENTEKDLYAYGIYYTN</sequence>
<evidence type="ECO:0000313" key="2">
    <source>
        <dbReference type="Proteomes" id="UP000036403"/>
    </source>
</evidence>
<dbReference type="Proteomes" id="UP000036403">
    <property type="component" value="Unassembled WGS sequence"/>
</dbReference>
<keyword evidence="2" id="KW-1185">Reference proteome</keyword>
<name>A0A0J7K436_LASNI</name>
<dbReference type="EMBL" id="LBMM01015031">
    <property type="protein sequence ID" value="KMQ84951.1"/>
    <property type="molecule type" value="Genomic_DNA"/>
</dbReference>
<accession>A0A0J7K436</accession>
<dbReference type="PaxDb" id="67767-A0A0J7K436"/>
<organism evidence="1 2">
    <name type="scientific">Lasius niger</name>
    <name type="common">Black garden ant</name>
    <dbReference type="NCBI Taxonomy" id="67767"/>
    <lineage>
        <taxon>Eukaryota</taxon>
        <taxon>Metazoa</taxon>
        <taxon>Ecdysozoa</taxon>
        <taxon>Arthropoda</taxon>
        <taxon>Hexapoda</taxon>
        <taxon>Insecta</taxon>
        <taxon>Pterygota</taxon>
        <taxon>Neoptera</taxon>
        <taxon>Endopterygota</taxon>
        <taxon>Hymenoptera</taxon>
        <taxon>Apocrita</taxon>
        <taxon>Aculeata</taxon>
        <taxon>Formicoidea</taxon>
        <taxon>Formicidae</taxon>
        <taxon>Formicinae</taxon>
        <taxon>Lasius</taxon>
        <taxon>Lasius</taxon>
    </lineage>
</organism>
<gene>
    <name evidence="1" type="ORF">RF55_16826</name>
</gene>
<dbReference type="AlphaFoldDB" id="A0A0J7K436"/>